<dbReference type="NCBIfam" id="TIGR01808">
    <property type="entry name" value="CM_M_hiGC-arch"/>
    <property type="match status" value="1"/>
</dbReference>
<dbReference type="InterPro" id="IPR036263">
    <property type="entry name" value="Chorismate_II_sf"/>
</dbReference>
<comment type="caution">
    <text evidence="3">The sequence shown here is derived from an EMBL/GenBank/DDBJ whole genome shotgun (WGS) entry which is preliminary data.</text>
</comment>
<evidence type="ECO:0000313" key="3">
    <source>
        <dbReference type="EMBL" id="GGM02672.1"/>
    </source>
</evidence>
<feature type="domain" description="Chorismate mutase" evidence="2">
    <location>
        <begin position="93"/>
        <end position="176"/>
    </location>
</feature>
<name>A0A917SZF3_9ACTN</name>
<proteinExistence type="predicted"/>
<evidence type="ECO:0000256" key="1">
    <source>
        <dbReference type="SAM" id="MobiDB-lite"/>
    </source>
</evidence>
<dbReference type="Proteomes" id="UP000655208">
    <property type="component" value="Unassembled WGS sequence"/>
</dbReference>
<reference evidence="3" key="2">
    <citation type="submission" date="2020-09" db="EMBL/GenBank/DDBJ databases">
        <authorList>
            <person name="Sun Q."/>
            <person name="Zhou Y."/>
        </authorList>
    </citation>
    <scope>NUCLEOTIDE SEQUENCE</scope>
    <source>
        <strain evidence="3">CGMCC 4.7308</strain>
    </source>
</reference>
<gene>
    <name evidence="3" type="ORF">GCM10011594_23480</name>
</gene>
<feature type="compositionally biased region" description="Low complexity" evidence="1">
    <location>
        <begin position="60"/>
        <end position="74"/>
    </location>
</feature>
<dbReference type="InterPro" id="IPR010958">
    <property type="entry name" value="Chorismate_mutase_highGC-bac"/>
</dbReference>
<dbReference type="AlphaFoldDB" id="A0A917SZF3"/>
<evidence type="ECO:0000259" key="2">
    <source>
        <dbReference type="PROSITE" id="PS51168"/>
    </source>
</evidence>
<accession>A0A917SZF3</accession>
<feature type="region of interest" description="Disordered" evidence="1">
    <location>
        <begin position="1"/>
        <end position="92"/>
    </location>
</feature>
<feature type="compositionally biased region" description="Low complexity" evidence="1">
    <location>
        <begin position="36"/>
        <end position="45"/>
    </location>
</feature>
<dbReference type="InterPro" id="IPR036979">
    <property type="entry name" value="CM_dom_sf"/>
</dbReference>
<dbReference type="SMART" id="SM00830">
    <property type="entry name" value="CM_2"/>
    <property type="match status" value="1"/>
</dbReference>
<dbReference type="Gene3D" id="1.20.59.10">
    <property type="entry name" value="Chorismate mutase"/>
    <property type="match status" value="1"/>
</dbReference>
<sequence length="176" mass="17974">MTAPATPAPSTATPHPGPTAAPSTRAPSTPAPSTPAPAADTAAAPTDPPPALPDADDRPAPAASRADRPGAGAALKGLRRVSEPAPLPEIPVPADQAGIDELRLEIDRIDAELVRLIQHRTAVSQAIGAARASMGGPKIVYSREMLVLERFRALGPAGTDLGMMLLAMGRGQLGRR</sequence>
<dbReference type="GO" id="GO:0004106">
    <property type="term" value="F:chorismate mutase activity"/>
    <property type="evidence" value="ECO:0007669"/>
    <property type="project" value="InterPro"/>
</dbReference>
<dbReference type="EMBL" id="BMNA01000004">
    <property type="protein sequence ID" value="GGM02672.1"/>
    <property type="molecule type" value="Genomic_DNA"/>
</dbReference>
<dbReference type="GO" id="GO:0046417">
    <property type="term" value="P:chorismate metabolic process"/>
    <property type="evidence" value="ECO:0007669"/>
    <property type="project" value="InterPro"/>
</dbReference>
<dbReference type="PROSITE" id="PS51168">
    <property type="entry name" value="CHORISMATE_MUT_2"/>
    <property type="match status" value="1"/>
</dbReference>
<dbReference type="SUPFAM" id="SSF48600">
    <property type="entry name" value="Chorismate mutase II"/>
    <property type="match status" value="1"/>
</dbReference>
<organism evidence="3 4">
    <name type="scientific">Nakamurella endophytica</name>
    <dbReference type="NCBI Taxonomy" id="1748367"/>
    <lineage>
        <taxon>Bacteria</taxon>
        <taxon>Bacillati</taxon>
        <taxon>Actinomycetota</taxon>
        <taxon>Actinomycetes</taxon>
        <taxon>Nakamurellales</taxon>
        <taxon>Nakamurellaceae</taxon>
        <taxon>Nakamurella</taxon>
    </lineage>
</organism>
<protein>
    <recommendedName>
        <fullName evidence="2">Chorismate mutase domain-containing protein</fullName>
    </recommendedName>
</protein>
<dbReference type="InterPro" id="IPR002701">
    <property type="entry name" value="CM_II_prokaryot"/>
</dbReference>
<feature type="compositionally biased region" description="Low complexity" evidence="1">
    <location>
        <begin position="1"/>
        <end position="28"/>
    </location>
</feature>
<dbReference type="Pfam" id="PF01817">
    <property type="entry name" value="CM_2"/>
    <property type="match status" value="1"/>
</dbReference>
<keyword evidence="4" id="KW-1185">Reference proteome</keyword>
<reference evidence="3" key="1">
    <citation type="journal article" date="2014" name="Int. J. Syst. Evol. Microbiol.">
        <title>Complete genome sequence of Corynebacterium casei LMG S-19264T (=DSM 44701T), isolated from a smear-ripened cheese.</title>
        <authorList>
            <consortium name="US DOE Joint Genome Institute (JGI-PGF)"/>
            <person name="Walter F."/>
            <person name="Albersmeier A."/>
            <person name="Kalinowski J."/>
            <person name="Ruckert C."/>
        </authorList>
    </citation>
    <scope>NUCLEOTIDE SEQUENCE</scope>
    <source>
        <strain evidence="3">CGMCC 4.7308</strain>
    </source>
</reference>
<dbReference type="NCBIfam" id="NF005894">
    <property type="entry name" value="PRK07857.1"/>
    <property type="match status" value="1"/>
</dbReference>
<evidence type="ECO:0000313" key="4">
    <source>
        <dbReference type="Proteomes" id="UP000655208"/>
    </source>
</evidence>